<sequence length="263" mass="28164">MSDIEEEKKGRTGEKTEKRTGQRGTRARRSASVSKFSCGLKNVRSRGRRAVGGSGVRGIEIVESVHRAGAPEHEGVSLTPLGSKLATDWLAVYGAQLKSARSERGGARHRDAATAKGRRRTCAVVLRSADLPASANSTNFARHSVCGREAERAGFEVSPAERPRASRCYMHADDAAPSRLVTMLRNAELGFSSEPTQPTATATVEMVAGRAAGLSRRLEALVSASAKLLKVGIRKRQRSAGTFYDRVFESCDSCVVCTSGLNS</sequence>
<dbReference type="AlphaFoldDB" id="A0A195F9F7"/>
<reference evidence="2 3" key="1">
    <citation type="submission" date="2016-03" db="EMBL/GenBank/DDBJ databases">
        <title>Trachymyrmex septentrionalis WGS genome.</title>
        <authorList>
            <person name="Nygaard S."/>
            <person name="Hu H."/>
            <person name="Boomsma J."/>
            <person name="Zhang G."/>
        </authorList>
    </citation>
    <scope>NUCLEOTIDE SEQUENCE [LARGE SCALE GENOMIC DNA]</scope>
    <source>
        <strain evidence="2">Tsep2-gDNA-1</strain>
        <tissue evidence="2">Whole body</tissue>
    </source>
</reference>
<proteinExistence type="predicted"/>
<feature type="region of interest" description="Disordered" evidence="1">
    <location>
        <begin position="1"/>
        <end position="39"/>
    </location>
</feature>
<evidence type="ECO:0000313" key="3">
    <source>
        <dbReference type="Proteomes" id="UP000078541"/>
    </source>
</evidence>
<organism evidence="2 3">
    <name type="scientific">Trachymyrmex septentrionalis</name>
    <dbReference type="NCBI Taxonomy" id="34720"/>
    <lineage>
        <taxon>Eukaryota</taxon>
        <taxon>Metazoa</taxon>
        <taxon>Ecdysozoa</taxon>
        <taxon>Arthropoda</taxon>
        <taxon>Hexapoda</taxon>
        <taxon>Insecta</taxon>
        <taxon>Pterygota</taxon>
        <taxon>Neoptera</taxon>
        <taxon>Endopterygota</taxon>
        <taxon>Hymenoptera</taxon>
        <taxon>Apocrita</taxon>
        <taxon>Aculeata</taxon>
        <taxon>Formicoidea</taxon>
        <taxon>Formicidae</taxon>
        <taxon>Myrmicinae</taxon>
        <taxon>Trachymyrmex</taxon>
    </lineage>
</organism>
<evidence type="ECO:0000256" key="1">
    <source>
        <dbReference type="SAM" id="MobiDB-lite"/>
    </source>
</evidence>
<dbReference type="Proteomes" id="UP000078541">
    <property type="component" value="Unassembled WGS sequence"/>
</dbReference>
<evidence type="ECO:0000313" key="2">
    <source>
        <dbReference type="EMBL" id="KYN36847.1"/>
    </source>
</evidence>
<keyword evidence="3" id="KW-1185">Reference proteome</keyword>
<protein>
    <submittedName>
        <fullName evidence="2">Uncharacterized protein</fullName>
    </submittedName>
</protein>
<accession>A0A195F9F7</accession>
<gene>
    <name evidence="2" type="ORF">ALC56_08638</name>
</gene>
<dbReference type="EMBL" id="KQ981727">
    <property type="protein sequence ID" value="KYN36847.1"/>
    <property type="molecule type" value="Genomic_DNA"/>
</dbReference>
<feature type="compositionally biased region" description="Basic and acidic residues" evidence="1">
    <location>
        <begin position="1"/>
        <end position="20"/>
    </location>
</feature>
<name>A0A195F9F7_9HYME</name>